<dbReference type="EMBL" id="LAZR01000356">
    <property type="protein sequence ID" value="KKN72736.1"/>
    <property type="molecule type" value="Genomic_DNA"/>
</dbReference>
<comment type="caution">
    <text evidence="2">The sequence shown here is derived from an EMBL/GenBank/DDBJ whole genome shotgun (WGS) entry which is preliminary data.</text>
</comment>
<feature type="domain" description="Transposase DDE" evidence="1">
    <location>
        <begin position="3"/>
        <end position="130"/>
    </location>
</feature>
<name>A0A0F9VGT2_9ZZZZ</name>
<sequence length="157" mass="17234">MAGKLAACIDDPRDPARTLHSAADILRFRMLMIAAGYEDGIDANALRADPVFKMALERLPGERDLCSQSTVSRLENLPDRRMLLKMGRAMVGLYCASFAQIPKRIILDIDDTFDAVHGAQQLRLFNAHYGPSALLGHGYTVGINVAGPRPSVRARSR</sequence>
<evidence type="ECO:0000259" key="1">
    <source>
        <dbReference type="Pfam" id="PF13701"/>
    </source>
</evidence>
<dbReference type="InterPro" id="IPR025668">
    <property type="entry name" value="Tnp_DDE_dom"/>
</dbReference>
<accession>A0A0F9VGT2</accession>
<protein>
    <recommendedName>
        <fullName evidence="1">Transposase DDE domain-containing protein</fullName>
    </recommendedName>
</protein>
<gene>
    <name evidence="2" type="ORF">LCGC14_0407880</name>
</gene>
<organism evidence="2">
    <name type="scientific">marine sediment metagenome</name>
    <dbReference type="NCBI Taxonomy" id="412755"/>
    <lineage>
        <taxon>unclassified sequences</taxon>
        <taxon>metagenomes</taxon>
        <taxon>ecological metagenomes</taxon>
    </lineage>
</organism>
<dbReference type="AlphaFoldDB" id="A0A0F9VGT2"/>
<evidence type="ECO:0000313" key="2">
    <source>
        <dbReference type="EMBL" id="KKN72736.1"/>
    </source>
</evidence>
<proteinExistence type="predicted"/>
<reference evidence="2" key="1">
    <citation type="journal article" date="2015" name="Nature">
        <title>Complex archaea that bridge the gap between prokaryotes and eukaryotes.</title>
        <authorList>
            <person name="Spang A."/>
            <person name="Saw J.H."/>
            <person name="Jorgensen S.L."/>
            <person name="Zaremba-Niedzwiedzka K."/>
            <person name="Martijn J."/>
            <person name="Lind A.E."/>
            <person name="van Eijk R."/>
            <person name="Schleper C."/>
            <person name="Guy L."/>
            <person name="Ettema T.J."/>
        </authorList>
    </citation>
    <scope>NUCLEOTIDE SEQUENCE</scope>
</reference>
<dbReference type="Pfam" id="PF13701">
    <property type="entry name" value="DDE_Tnp_1_4"/>
    <property type="match status" value="1"/>
</dbReference>